<feature type="region of interest" description="Disordered" evidence="2">
    <location>
        <begin position="514"/>
        <end position="552"/>
    </location>
</feature>
<feature type="coiled-coil region" evidence="1">
    <location>
        <begin position="70"/>
        <end position="174"/>
    </location>
</feature>
<dbReference type="GO" id="GO:0031297">
    <property type="term" value="P:replication fork processing"/>
    <property type="evidence" value="ECO:0007669"/>
    <property type="project" value="TreeGrafter"/>
</dbReference>
<dbReference type="GO" id="GO:0016567">
    <property type="term" value="P:protein ubiquitination"/>
    <property type="evidence" value="ECO:0007669"/>
    <property type="project" value="TreeGrafter"/>
</dbReference>
<evidence type="ECO:0000256" key="2">
    <source>
        <dbReference type="SAM" id="MobiDB-lite"/>
    </source>
</evidence>
<feature type="compositionally biased region" description="Polar residues" evidence="2">
    <location>
        <begin position="206"/>
        <end position="218"/>
    </location>
</feature>
<evidence type="ECO:0000313" key="4">
    <source>
        <dbReference type="Proteomes" id="UP000264800"/>
    </source>
</evidence>
<feature type="compositionally biased region" description="Basic and acidic residues" evidence="2">
    <location>
        <begin position="13"/>
        <end position="27"/>
    </location>
</feature>
<feature type="region of interest" description="Disordered" evidence="2">
    <location>
        <begin position="1"/>
        <end position="27"/>
    </location>
</feature>
<feature type="compositionally biased region" description="Polar residues" evidence="2">
    <location>
        <begin position="514"/>
        <end position="529"/>
    </location>
</feature>
<protein>
    <recommendedName>
        <fullName evidence="5">Epidermal growth factor receptor pathway substrate 15</fullName>
    </recommendedName>
</protein>
<evidence type="ECO:0000313" key="3">
    <source>
        <dbReference type="Ensembl" id="ENSKMAP00000025489.1"/>
    </source>
</evidence>
<feature type="region of interest" description="Disordered" evidence="2">
    <location>
        <begin position="813"/>
        <end position="847"/>
    </location>
</feature>
<feature type="region of interest" description="Disordered" evidence="2">
    <location>
        <begin position="419"/>
        <end position="475"/>
    </location>
</feature>
<dbReference type="GO" id="GO:0090734">
    <property type="term" value="C:site of DNA damage"/>
    <property type="evidence" value="ECO:0007669"/>
    <property type="project" value="TreeGrafter"/>
</dbReference>
<dbReference type="GO" id="GO:0061630">
    <property type="term" value="F:ubiquitin protein ligase activity"/>
    <property type="evidence" value="ECO:0007669"/>
    <property type="project" value="TreeGrafter"/>
</dbReference>
<dbReference type="AlphaFoldDB" id="A0A3Q3BKH4"/>
<reference evidence="3" key="2">
    <citation type="submission" date="2025-09" db="UniProtKB">
        <authorList>
            <consortium name="Ensembl"/>
        </authorList>
    </citation>
    <scope>IDENTIFICATION</scope>
</reference>
<feature type="compositionally biased region" description="Basic and acidic residues" evidence="2">
    <location>
        <begin position="818"/>
        <end position="835"/>
    </location>
</feature>
<dbReference type="PANTHER" id="PTHR46569:SF1">
    <property type="entry name" value="E3 UBIQUITIN-PROTEIN LIGASE RFWD3-RELATED"/>
    <property type="match status" value="1"/>
</dbReference>
<dbReference type="GeneTree" id="ENSGT00940000155751"/>
<dbReference type="OMA" id="CEPRPGN"/>
<feature type="region of interest" description="Disordered" evidence="2">
    <location>
        <begin position="201"/>
        <end position="232"/>
    </location>
</feature>
<keyword evidence="1" id="KW-0175">Coiled coil</keyword>
<name>A0A3Q3BKH4_KRYMA</name>
<feature type="compositionally biased region" description="Polar residues" evidence="2">
    <location>
        <begin position="444"/>
        <end position="453"/>
    </location>
</feature>
<feature type="compositionally biased region" description="Basic and acidic residues" evidence="2">
    <location>
        <begin position="432"/>
        <end position="441"/>
    </location>
</feature>
<feature type="compositionally biased region" description="Polar residues" evidence="2">
    <location>
        <begin position="539"/>
        <end position="552"/>
    </location>
</feature>
<reference evidence="3" key="1">
    <citation type="submission" date="2025-08" db="UniProtKB">
        <authorList>
            <consortium name="Ensembl"/>
        </authorList>
    </citation>
    <scope>IDENTIFICATION</scope>
</reference>
<feature type="compositionally biased region" description="Polar residues" evidence="2">
    <location>
        <begin position="836"/>
        <end position="845"/>
    </location>
</feature>
<dbReference type="STRING" id="37003.ENSKMAP00000025489"/>
<dbReference type="GO" id="GO:0005634">
    <property type="term" value="C:nucleus"/>
    <property type="evidence" value="ECO:0007669"/>
    <property type="project" value="TreeGrafter"/>
</dbReference>
<accession>A0A3Q3BKH4</accession>
<evidence type="ECO:0008006" key="5">
    <source>
        <dbReference type="Google" id="ProtNLM"/>
    </source>
</evidence>
<feature type="region of interest" description="Disordered" evidence="2">
    <location>
        <begin position="258"/>
        <end position="288"/>
    </location>
</feature>
<sequence length="1011" mass="113544">MTAAMEEAAVQLEKMEGSREQGKDRGKADWKNNCSFSNLLKHSCLLCWSSPQDTDVIEMDDRVLSKAAEIRDLENAVTVENLELQEQQSDRQELEETLLKLEKHKDKLIQQIKATRQLCYEESQKILSLQAEEAQKENQVEEFEKELARAKWRLKKLREEVKQAKKKVEEAGERNTPLQDSIRQSYEEIIQEEHTLCSLSGGVVTPESQLEESTSPADTTEEDPLPLRPWGRSQSLPAYADLIMGAVGLSFCNNLGGTREEDDSGTSSPKDMDRSDIDEDPEDRELNNTGCKKREEVCTFNPNLLSQLDFYQDNPFTHCQTDDDLFNEDLFTKTDSSDGFASDPFKGSNPFAADILFPETAVESNEAAGNVGEDEDISLSCAENKASTGTQCFESEFPDEDSDIEISYSREDLDTIDVGHDSCGFKPIQSSSEEHVPELRHSWKSQGQYSVESDPNGYELDLCPMSPPSDIEEHSIGSLADKATEAEEKGLSSGPAQVCHQHSAHLQLETNWTDGINQTFPSDSSSSKTAKGVSDIKKNPQNPATPQNSLDSQNLVVQSDSDQNNFELLNYKPSSQPSFDPYGFKLSPEHSHRSFLDPDEAELSPKSIENVMISDPEATSSPPHELNFDPYGFDITASQMVRDSDPYGFKLSPEEENQEVLDLCGHDNLEAMGLCTYENNEQMENFNYANQEILKPHTCENQEVFQHCDHNFQKLPYYRNHGNQEMTEPFNHDNRELAIDKNQELPKFISHENQEVVESCSHISHEKLLQLSSYDNQEVLETCDHVNQELLGFSLPENQEVLALDRYKKQEPLAYSNKENKDLLRSNNHDYKDSQDLSSNKNQEQLDVDVHDNQESLDFFNMENLSEGKKQCIVEAEANLSSTNNSSESDLGSENLMGLEPSNTNICLVNITTNVTTDRFDKTISNMSANQGLFISNTPNSQSLLEGDLGLVFGAGGYIGCPDIADDLEPLDRRQENTLPEPAPPVRPVRPPRPSLRAKEKKASSQGIDLK</sequence>
<dbReference type="PANTHER" id="PTHR46569">
    <property type="entry name" value="E3 UBIQUITIN-PROTEIN LIGASE TRAIP"/>
    <property type="match status" value="1"/>
</dbReference>
<keyword evidence="4" id="KW-1185">Reference proteome</keyword>
<evidence type="ECO:0000256" key="1">
    <source>
        <dbReference type="SAM" id="Coils"/>
    </source>
</evidence>
<dbReference type="Ensembl" id="ENSKMAT00000025809.1">
    <property type="protein sequence ID" value="ENSKMAP00000025489.1"/>
    <property type="gene ID" value="ENSKMAG00000018889.1"/>
</dbReference>
<dbReference type="Proteomes" id="UP000264800">
    <property type="component" value="Unplaced"/>
</dbReference>
<proteinExistence type="predicted"/>
<dbReference type="InterPro" id="IPR052639">
    <property type="entry name" value="TRAIP_ubiq-protein_ligase"/>
</dbReference>
<feature type="region of interest" description="Disordered" evidence="2">
    <location>
        <begin position="969"/>
        <end position="1011"/>
    </location>
</feature>
<organism evidence="3 4">
    <name type="scientific">Kryptolebias marmoratus</name>
    <name type="common">Mangrove killifish</name>
    <name type="synonym">Rivulus marmoratus</name>
    <dbReference type="NCBI Taxonomy" id="37003"/>
    <lineage>
        <taxon>Eukaryota</taxon>
        <taxon>Metazoa</taxon>
        <taxon>Chordata</taxon>
        <taxon>Craniata</taxon>
        <taxon>Vertebrata</taxon>
        <taxon>Euteleostomi</taxon>
        <taxon>Actinopterygii</taxon>
        <taxon>Neopterygii</taxon>
        <taxon>Teleostei</taxon>
        <taxon>Neoteleostei</taxon>
        <taxon>Acanthomorphata</taxon>
        <taxon>Ovalentaria</taxon>
        <taxon>Atherinomorphae</taxon>
        <taxon>Cyprinodontiformes</taxon>
        <taxon>Rivulidae</taxon>
        <taxon>Kryptolebias</taxon>
    </lineage>
</organism>
<feature type="compositionally biased region" description="Pro residues" evidence="2">
    <location>
        <begin position="981"/>
        <end position="994"/>
    </location>
</feature>